<dbReference type="GO" id="GO:0030054">
    <property type="term" value="C:cell junction"/>
    <property type="evidence" value="ECO:0007669"/>
    <property type="project" value="TreeGrafter"/>
</dbReference>
<dbReference type="GO" id="GO:0005886">
    <property type="term" value="C:plasma membrane"/>
    <property type="evidence" value="ECO:0007669"/>
    <property type="project" value="TreeGrafter"/>
</dbReference>
<feature type="region of interest" description="Disordered" evidence="2">
    <location>
        <begin position="1"/>
        <end position="20"/>
    </location>
</feature>
<feature type="compositionally biased region" description="Low complexity" evidence="2">
    <location>
        <begin position="7"/>
        <end position="17"/>
    </location>
</feature>
<accession>A0A0K0EUC1</accession>
<keyword evidence="1" id="KW-0175">Coiled coil</keyword>
<dbReference type="PANTHER" id="PTHR13103">
    <property type="entry name" value="SCHWANNOMIN INTERACTING PROTEIN 1"/>
    <property type="match status" value="1"/>
</dbReference>
<dbReference type="PANTHER" id="PTHR13103:SF2">
    <property type="entry name" value="IQCJ-SCHIP1 READTHROUGH TRANSCRIPT PROTEIN-RELATED"/>
    <property type="match status" value="1"/>
</dbReference>
<protein>
    <submittedName>
        <fullName evidence="5">SCHIP-1 domain-containing protein</fullName>
    </submittedName>
</protein>
<reference evidence="5" key="2">
    <citation type="submission" date="2015-08" db="UniProtKB">
        <authorList>
            <consortium name="WormBaseParasite"/>
        </authorList>
    </citation>
    <scope>IDENTIFICATION</scope>
</reference>
<evidence type="ECO:0000313" key="4">
    <source>
        <dbReference type="Proteomes" id="UP000035680"/>
    </source>
</evidence>
<dbReference type="Proteomes" id="UP000035680">
    <property type="component" value="Unassembled WGS sequence"/>
</dbReference>
<dbReference type="GO" id="GO:0035332">
    <property type="term" value="P:positive regulation of hippo signaling"/>
    <property type="evidence" value="ECO:0007669"/>
    <property type="project" value="TreeGrafter"/>
</dbReference>
<dbReference type="WBParaSite" id="SVE_0011400.1">
    <property type="protein sequence ID" value="SVE_0011400.1"/>
    <property type="gene ID" value="SVE_0011400"/>
</dbReference>
<evidence type="ECO:0000259" key="3">
    <source>
        <dbReference type="Pfam" id="PF10148"/>
    </source>
</evidence>
<dbReference type="AlphaFoldDB" id="A0A0K0EUC1"/>
<dbReference type="InterPro" id="IPR039045">
    <property type="entry name" value="SCHIP_1"/>
</dbReference>
<reference evidence="4" key="1">
    <citation type="submission" date="2014-07" db="EMBL/GenBank/DDBJ databases">
        <authorList>
            <person name="Martin A.A"/>
            <person name="De Silva N."/>
        </authorList>
    </citation>
    <scope>NUCLEOTIDE SEQUENCE</scope>
</reference>
<feature type="domain" description="Schwannomin interacting protein 1 C-terminal" evidence="3">
    <location>
        <begin position="186"/>
        <end position="398"/>
    </location>
</feature>
<evidence type="ECO:0000256" key="1">
    <source>
        <dbReference type="ARBA" id="ARBA00023054"/>
    </source>
</evidence>
<name>A0A0K0EUC1_STRVS</name>
<dbReference type="STRING" id="75913.A0A0K0EUC1"/>
<evidence type="ECO:0000256" key="2">
    <source>
        <dbReference type="SAM" id="MobiDB-lite"/>
    </source>
</evidence>
<dbReference type="InterPro" id="IPR015649">
    <property type="entry name" value="SCHIP_1_C"/>
</dbReference>
<dbReference type="Pfam" id="PF10148">
    <property type="entry name" value="SCHIP-1_C"/>
    <property type="match status" value="1"/>
</dbReference>
<sequence>MITKCYNNTSSDNNNNNNEEKIVKSDDINDTWINERLSQDLVSLKNDTIVGYNINKNIENARDTHDEPNILDDNLIRSCESLHIANDTEESSISLSECSLQLSASSFEQTSLENLITLEESTNENIYKDYQFKDDSKRISENRKLVMEEIEKIECKLPELDFKKIEETLHNSAVEHDMTSRRLLGDQVRRRLALQYEELISGPSPPINTYPKKSNFGERLQAANKLQICYLNELHYENNDSDNCVYNFYKTKSKSAPNIKSNNWSSSKSMINKPCLISDTSSQTFNKQTKQLYGVKVNKKNDNKESTEILLKAKESAKLQFDFEKKAGRFISCKNLLAKKFARIDLSRKSNLELIKLHDELQEKVDNQNNILVKLLIEKDKLHMQQDSIICDIDDLLYTKNTTKQISKLPNFMTFDEEFLEDTIEDKAINNDDKCPTAHNTPRTETRGIFNTLKISKSYPAGFFNIFGFFKK</sequence>
<evidence type="ECO:0000313" key="5">
    <source>
        <dbReference type="WBParaSite" id="SVE_0011400.1"/>
    </source>
</evidence>
<proteinExistence type="predicted"/>
<keyword evidence="4" id="KW-1185">Reference proteome</keyword>
<organism evidence="4 5">
    <name type="scientific">Strongyloides venezuelensis</name>
    <name type="common">Threadworm</name>
    <dbReference type="NCBI Taxonomy" id="75913"/>
    <lineage>
        <taxon>Eukaryota</taxon>
        <taxon>Metazoa</taxon>
        <taxon>Ecdysozoa</taxon>
        <taxon>Nematoda</taxon>
        <taxon>Chromadorea</taxon>
        <taxon>Rhabditida</taxon>
        <taxon>Tylenchina</taxon>
        <taxon>Panagrolaimomorpha</taxon>
        <taxon>Strongyloidoidea</taxon>
        <taxon>Strongyloididae</taxon>
        <taxon>Strongyloides</taxon>
    </lineage>
</organism>